<dbReference type="EMBL" id="CAJJDP010000015">
    <property type="protein sequence ID" value="CAD8143806.1"/>
    <property type="molecule type" value="Genomic_DNA"/>
</dbReference>
<dbReference type="AlphaFoldDB" id="A0A8S1SWM3"/>
<evidence type="ECO:0000313" key="2">
    <source>
        <dbReference type="Proteomes" id="UP000683925"/>
    </source>
</evidence>
<proteinExistence type="predicted"/>
<gene>
    <name evidence="1" type="ORF">POCTA_138.1.T0150221</name>
</gene>
<accession>A0A8S1SWM3</accession>
<dbReference type="OMA" id="SSMQEDY"/>
<dbReference type="Proteomes" id="UP000683925">
    <property type="component" value="Unassembled WGS sequence"/>
</dbReference>
<sequence>MQNKNKRSITYDLIENNNQDHTMIYKGSLMGNKKPYKLRLELKPLKEEISSTQFGEIVENEDFKKLDELDRDSKKKQQAKNKTSLKLPIIYKIRSKSSQVQTYLQPCSISDAEIMDNSKQEKLSMRPIFKSINQILSKHQQKANYPKINTEFENDKISNDQSILKLSQFLSQNQNNNINIGKYVQEKIEQKRINNFRQLYKNAVKYQSDDEENGCILSNKELQQVEHIKNRRKVILKMAQRKSPKFLYPLGPKIRVPNFSLENQYFQIQQNLTSRAQGVQLSPKKRKNYNFEDDISIQKLDSPPKDKCFPTSSMQEDYLNIKIQQIVKSLL</sequence>
<comment type="caution">
    <text evidence="1">The sequence shown here is derived from an EMBL/GenBank/DDBJ whole genome shotgun (WGS) entry which is preliminary data.</text>
</comment>
<evidence type="ECO:0000313" key="1">
    <source>
        <dbReference type="EMBL" id="CAD8143806.1"/>
    </source>
</evidence>
<keyword evidence="2" id="KW-1185">Reference proteome</keyword>
<protein>
    <submittedName>
        <fullName evidence="1">Uncharacterized protein</fullName>
    </submittedName>
</protein>
<name>A0A8S1SWM3_PAROT</name>
<organism evidence="1 2">
    <name type="scientific">Paramecium octaurelia</name>
    <dbReference type="NCBI Taxonomy" id="43137"/>
    <lineage>
        <taxon>Eukaryota</taxon>
        <taxon>Sar</taxon>
        <taxon>Alveolata</taxon>
        <taxon>Ciliophora</taxon>
        <taxon>Intramacronucleata</taxon>
        <taxon>Oligohymenophorea</taxon>
        <taxon>Peniculida</taxon>
        <taxon>Parameciidae</taxon>
        <taxon>Paramecium</taxon>
    </lineage>
</organism>
<reference evidence="1" key="1">
    <citation type="submission" date="2021-01" db="EMBL/GenBank/DDBJ databases">
        <authorList>
            <consortium name="Genoscope - CEA"/>
            <person name="William W."/>
        </authorList>
    </citation>
    <scope>NUCLEOTIDE SEQUENCE</scope>
</reference>
<dbReference type="OrthoDB" id="303654at2759"/>